<evidence type="ECO:0000313" key="1">
    <source>
        <dbReference type="EMBL" id="RIB27030.1"/>
    </source>
</evidence>
<dbReference type="Proteomes" id="UP000266673">
    <property type="component" value="Unassembled WGS sequence"/>
</dbReference>
<reference evidence="1 2" key="1">
    <citation type="submission" date="2018-06" db="EMBL/GenBank/DDBJ databases">
        <title>Comparative genomics reveals the genomic features of Rhizophagus irregularis, R. cerebriforme, R. diaphanum and Gigaspora rosea, and their symbiotic lifestyle signature.</title>
        <authorList>
            <person name="Morin E."/>
            <person name="San Clemente H."/>
            <person name="Chen E.C.H."/>
            <person name="De La Providencia I."/>
            <person name="Hainaut M."/>
            <person name="Kuo A."/>
            <person name="Kohler A."/>
            <person name="Murat C."/>
            <person name="Tang N."/>
            <person name="Roy S."/>
            <person name="Loubradou J."/>
            <person name="Henrissat B."/>
            <person name="Grigoriev I.V."/>
            <person name="Corradi N."/>
            <person name="Roux C."/>
            <person name="Martin F.M."/>
        </authorList>
    </citation>
    <scope>NUCLEOTIDE SEQUENCE [LARGE SCALE GENOMIC DNA]</scope>
    <source>
        <strain evidence="1 2">DAOM 194757</strain>
    </source>
</reference>
<comment type="caution">
    <text evidence="1">The sequence shown here is derived from an EMBL/GenBank/DDBJ whole genome shotgun (WGS) entry which is preliminary data.</text>
</comment>
<feature type="non-terminal residue" evidence="1">
    <location>
        <position position="1"/>
    </location>
</feature>
<accession>A0A397VWP8</accession>
<dbReference type="EMBL" id="QKWP01000112">
    <property type="protein sequence ID" value="RIB27030.1"/>
    <property type="molecule type" value="Genomic_DNA"/>
</dbReference>
<dbReference type="Gene3D" id="2.40.10.10">
    <property type="entry name" value="Trypsin-like serine proteases"/>
    <property type="match status" value="2"/>
</dbReference>
<evidence type="ECO:0000313" key="2">
    <source>
        <dbReference type="Proteomes" id="UP000266673"/>
    </source>
</evidence>
<dbReference type="InterPro" id="IPR043504">
    <property type="entry name" value="Peptidase_S1_PA_chymotrypsin"/>
</dbReference>
<sequence length="272" mass="30312">KISDIISKPEIKKYSNSINFIPANKPLNNLTFSFNEIIRIANQTKSIGLSGIVIMIHPLLNEVTVNLPIGNITETIQDFINAIMIYDPKINHPSDLSASYTKRGIDERGLFIKVLSGDKIHFDNNATCTAGFLAKGKNKQFLVSAGHYIGNVNVTKSKPRVFYHGLNNKPLLIGKVVYSIWSAPYDFSLIDTKSMNIRLKLSTNIKNRFVSYPELIIEKNGMPQSSHITHLCKSGSASHLTCGNIISFNGAFVSEQGELYTGIIIIYRSFSW</sequence>
<dbReference type="AlphaFoldDB" id="A0A397VWP8"/>
<keyword evidence="2" id="KW-1185">Reference proteome</keyword>
<proteinExistence type="predicted"/>
<protein>
    <submittedName>
        <fullName evidence="1">Uncharacterized protein</fullName>
    </submittedName>
</protein>
<gene>
    <name evidence="1" type="ORF">C2G38_2261292</name>
</gene>
<name>A0A397VWP8_9GLOM</name>
<organism evidence="1 2">
    <name type="scientific">Gigaspora rosea</name>
    <dbReference type="NCBI Taxonomy" id="44941"/>
    <lineage>
        <taxon>Eukaryota</taxon>
        <taxon>Fungi</taxon>
        <taxon>Fungi incertae sedis</taxon>
        <taxon>Mucoromycota</taxon>
        <taxon>Glomeromycotina</taxon>
        <taxon>Glomeromycetes</taxon>
        <taxon>Diversisporales</taxon>
        <taxon>Gigasporaceae</taxon>
        <taxon>Gigaspora</taxon>
    </lineage>
</organism>